<dbReference type="Proteomes" id="UP000305067">
    <property type="component" value="Unassembled WGS sequence"/>
</dbReference>
<feature type="compositionally biased region" description="Low complexity" evidence="1">
    <location>
        <begin position="345"/>
        <end position="359"/>
    </location>
</feature>
<name>A0A5C3QJ25_9AGAR</name>
<feature type="region of interest" description="Disordered" evidence="1">
    <location>
        <begin position="345"/>
        <end position="364"/>
    </location>
</feature>
<proteinExistence type="predicted"/>
<feature type="transmembrane region" description="Helical" evidence="2">
    <location>
        <begin position="145"/>
        <end position="165"/>
    </location>
</feature>
<keyword evidence="4" id="KW-1185">Reference proteome</keyword>
<dbReference type="AlphaFoldDB" id="A0A5C3QJ25"/>
<accession>A0A5C3QJ25</accession>
<organism evidence="3 4">
    <name type="scientific">Pterulicium gracile</name>
    <dbReference type="NCBI Taxonomy" id="1884261"/>
    <lineage>
        <taxon>Eukaryota</taxon>
        <taxon>Fungi</taxon>
        <taxon>Dikarya</taxon>
        <taxon>Basidiomycota</taxon>
        <taxon>Agaricomycotina</taxon>
        <taxon>Agaricomycetes</taxon>
        <taxon>Agaricomycetidae</taxon>
        <taxon>Agaricales</taxon>
        <taxon>Pleurotineae</taxon>
        <taxon>Pterulaceae</taxon>
        <taxon>Pterulicium</taxon>
    </lineage>
</organism>
<feature type="transmembrane region" description="Helical" evidence="2">
    <location>
        <begin position="258"/>
        <end position="279"/>
    </location>
</feature>
<protein>
    <submittedName>
        <fullName evidence="3">Uncharacterized protein</fullName>
    </submittedName>
</protein>
<dbReference type="EMBL" id="ML178840">
    <property type="protein sequence ID" value="TFK98323.1"/>
    <property type="molecule type" value="Genomic_DNA"/>
</dbReference>
<feature type="transmembrane region" description="Helical" evidence="2">
    <location>
        <begin position="28"/>
        <end position="48"/>
    </location>
</feature>
<feature type="transmembrane region" description="Helical" evidence="2">
    <location>
        <begin position="180"/>
        <end position="198"/>
    </location>
</feature>
<evidence type="ECO:0000256" key="1">
    <source>
        <dbReference type="SAM" id="MobiDB-lite"/>
    </source>
</evidence>
<reference evidence="3 4" key="1">
    <citation type="journal article" date="2019" name="Nat. Ecol. Evol.">
        <title>Megaphylogeny resolves global patterns of mushroom evolution.</title>
        <authorList>
            <person name="Varga T."/>
            <person name="Krizsan K."/>
            <person name="Foldi C."/>
            <person name="Dima B."/>
            <person name="Sanchez-Garcia M."/>
            <person name="Sanchez-Ramirez S."/>
            <person name="Szollosi G.J."/>
            <person name="Szarkandi J.G."/>
            <person name="Papp V."/>
            <person name="Albert L."/>
            <person name="Andreopoulos W."/>
            <person name="Angelini C."/>
            <person name="Antonin V."/>
            <person name="Barry K.W."/>
            <person name="Bougher N.L."/>
            <person name="Buchanan P."/>
            <person name="Buyck B."/>
            <person name="Bense V."/>
            <person name="Catcheside P."/>
            <person name="Chovatia M."/>
            <person name="Cooper J."/>
            <person name="Damon W."/>
            <person name="Desjardin D."/>
            <person name="Finy P."/>
            <person name="Geml J."/>
            <person name="Haridas S."/>
            <person name="Hughes K."/>
            <person name="Justo A."/>
            <person name="Karasinski D."/>
            <person name="Kautmanova I."/>
            <person name="Kiss B."/>
            <person name="Kocsube S."/>
            <person name="Kotiranta H."/>
            <person name="LaButti K.M."/>
            <person name="Lechner B.E."/>
            <person name="Liimatainen K."/>
            <person name="Lipzen A."/>
            <person name="Lukacs Z."/>
            <person name="Mihaltcheva S."/>
            <person name="Morgado L.N."/>
            <person name="Niskanen T."/>
            <person name="Noordeloos M.E."/>
            <person name="Ohm R.A."/>
            <person name="Ortiz-Santana B."/>
            <person name="Ovrebo C."/>
            <person name="Racz N."/>
            <person name="Riley R."/>
            <person name="Savchenko A."/>
            <person name="Shiryaev A."/>
            <person name="Soop K."/>
            <person name="Spirin V."/>
            <person name="Szebenyi C."/>
            <person name="Tomsovsky M."/>
            <person name="Tulloss R.E."/>
            <person name="Uehling J."/>
            <person name="Grigoriev I.V."/>
            <person name="Vagvolgyi C."/>
            <person name="Papp T."/>
            <person name="Martin F.M."/>
            <person name="Miettinen O."/>
            <person name="Hibbett D.S."/>
            <person name="Nagy L.G."/>
        </authorList>
    </citation>
    <scope>NUCLEOTIDE SEQUENCE [LARGE SCALE GENOMIC DNA]</scope>
    <source>
        <strain evidence="3 4">CBS 309.79</strain>
    </source>
</reference>
<keyword evidence="2" id="KW-0472">Membrane</keyword>
<sequence length="570" mass="62438">MLLPASPPPMEVLIHPTTTTAFISHHQFNNLLACVIGFIAFGVTVNTLRPHLFDPTLDAAAASQSTRFQLLETIFVPKALSIPPTTPFIPLSVGACSPSSVNYWTQVAGRVTPEAPSSPLALDFVPDIPQASPGVSTVVIWSPSMILMALSVLYITVFGAVYLVAKEGRLFKGSSPESLLFRRVLAVPLVVVTIMWLADFVVEIEPVVSSVSVGDVVAVYFLVGAVVSGVTAIVGIARPATRRRCATWFSFVPRGVRMYLITPGYLGINWIYQPLGVVLRKFFPCSSSRTRAPRRRPSTVFATKLDDDDDSDSLASSVILTLDSGSKTFPGGLCSPTVHWSSETSSSVESSAAPETPSSINRSLEDSMDAVTVVDFSDPRDKGLDIPLTFYGSFSGSLSLNSSMETAVEPSPYIKPLDFDFDAWEAEKADHSTAPIFDLDAQLRDFQPDFSFEKVKKVEGYLDPMFYDTGVDEVAEKYELLCRAREEKEREYERKVGRARKRGRVLPPYQAPPPLEIEKKKVVAPVPSPRRRSREYSPETDLFGGIAPTTHEYGLPLKNIKEETLLEASA</sequence>
<evidence type="ECO:0000313" key="3">
    <source>
        <dbReference type="EMBL" id="TFK98323.1"/>
    </source>
</evidence>
<feature type="region of interest" description="Disordered" evidence="1">
    <location>
        <begin position="504"/>
        <end position="548"/>
    </location>
</feature>
<keyword evidence="2" id="KW-0812">Transmembrane</keyword>
<gene>
    <name evidence="3" type="ORF">BDV98DRAFT_595826</name>
</gene>
<feature type="transmembrane region" description="Helical" evidence="2">
    <location>
        <begin position="218"/>
        <end position="237"/>
    </location>
</feature>
<keyword evidence="2" id="KW-1133">Transmembrane helix</keyword>
<evidence type="ECO:0000313" key="4">
    <source>
        <dbReference type="Proteomes" id="UP000305067"/>
    </source>
</evidence>
<evidence type="ECO:0000256" key="2">
    <source>
        <dbReference type="SAM" id="Phobius"/>
    </source>
</evidence>